<name>A0A0E9RP45_ANGAN</name>
<protein>
    <submittedName>
        <fullName evidence="1">Uncharacterized protein</fullName>
    </submittedName>
</protein>
<sequence length="46" mass="5475">MFLNLIIVDVIVKPRLKWFNVSTIAAPVIIMDKNIWDFWQLMQLPC</sequence>
<organism evidence="1">
    <name type="scientific">Anguilla anguilla</name>
    <name type="common">European freshwater eel</name>
    <name type="synonym">Muraena anguilla</name>
    <dbReference type="NCBI Taxonomy" id="7936"/>
    <lineage>
        <taxon>Eukaryota</taxon>
        <taxon>Metazoa</taxon>
        <taxon>Chordata</taxon>
        <taxon>Craniata</taxon>
        <taxon>Vertebrata</taxon>
        <taxon>Euteleostomi</taxon>
        <taxon>Actinopterygii</taxon>
        <taxon>Neopterygii</taxon>
        <taxon>Teleostei</taxon>
        <taxon>Anguilliformes</taxon>
        <taxon>Anguillidae</taxon>
        <taxon>Anguilla</taxon>
    </lineage>
</organism>
<reference evidence="1" key="1">
    <citation type="submission" date="2014-11" db="EMBL/GenBank/DDBJ databases">
        <authorList>
            <person name="Amaro Gonzalez C."/>
        </authorList>
    </citation>
    <scope>NUCLEOTIDE SEQUENCE</scope>
</reference>
<proteinExistence type="predicted"/>
<dbReference type="AlphaFoldDB" id="A0A0E9RP45"/>
<dbReference type="EMBL" id="GBXM01077656">
    <property type="protein sequence ID" value="JAH30921.1"/>
    <property type="molecule type" value="Transcribed_RNA"/>
</dbReference>
<reference evidence="1" key="2">
    <citation type="journal article" date="2015" name="Fish Shellfish Immunol.">
        <title>Early steps in the European eel (Anguilla anguilla)-Vibrio vulnificus interaction in the gills: Role of the RtxA13 toxin.</title>
        <authorList>
            <person name="Callol A."/>
            <person name="Pajuelo D."/>
            <person name="Ebbesson L."/>
            <person name="Teles M."/>
            <person name="MacKenzie S."/>
            <person name="Amaro C."/>
        </authorList>
    </citation>
    <scope>NUCLEOTIDE SEQUENCE</scope>
</reference>
<evidence type="ECO:0000313" key="1">
    <source>
        <dbReference type="EMBL" id="JAH30921.1"/>
    </source>
</evidence>
<accession>A0A0E9RP45</accession>